<dbReference type="Gene3D" id="2.40.50.1020">
    <property type="entry name" value="LytTr DNA-binding domain"/>
    <property type="match status" value="1"/>
</dbReference>
<evidence type="ECO:0000313" key="5">
    <source>
        <dbReference type="Proteomes" id="UP000092164"/>
    </source>
</evidence>
<dbReference type="GO" id="GO:0003677">
    <property type="term" value="F:DNA binding"/>
    <property type="evidence" value="ECO:0007669"/>
    <property type="project" value="InterPro"/>
</dbReference>
<dbReference type="KEGG" id="mart:BTR34_05635"/>
<sequence>MKIVIVEDELAASEHLEYLLNRINSDIEVLEVFDTVKAAVNYFSNSNKAELVLMDIHLADGISFEIFEQVKIDIPVVFTTAYDQYALKAFKVNSIDYLLKPIDEDELTDALTQFTVQVKEKTQGMDDGQLKGLLNLIHGKTEKKSYKNTFLVNLRDELIPLKTNDIAYFLIDVGQIKAVSKHNQTYTVEGKLEDIEESLDPTIFFRANRQCIVNREAIVNLKYYFNGKLIVSVNPVAKERIVVSKAKATEFKNWMGS</sequence>
<keyword evidence="5" id="KW-1185">Reference proteome</keyword>
<dbReference type="Proteomes" id="UP000092164">
    <property type="component" value="Unassembled WGS sequence"/>
</dbReference>
<dbReference type="RefSeq" id="WP_068487287.1">
    <property type="nucleotide sequence ID" value="NZ_CP018760.1"/>
</dbReference>
<dbReference type="EMBL" id="LZFP01000052">
    <property type="protein sequence ID" value="OBR35258.1"/>
    <property type="molecule type" value="Genomic_DNA"/>
</dbReference>
<protein>
    <recommendedName>
        <fullName evidence="6">Two component transcriptional regulator, LytTR family</fullName>
    </recommendedName>
</protein>
<feature type="domain" description="HTH LytTR-type" evidence="3">
    <location>
        <begin position="150"/>
        <end position="257"/>
    </location>
</feature>
<feature type="modified residue" description="4-aspartylphosphate" evidence="1">
    <location>
        <position position="55"/>
    </location>
</feature>
<dbReference type="InterPro" id="IPR001789">
    <property type="entry name" value="Sig_transdc_resp-reg_receiver"/>
</dbReference>
<evidence type="ECO:0000259" key="3">
    <source>
        <dbReference type="PROSITE" id="PS50930"/>
    </source>
</evidence>
<dbReference type="PANTHER" id="PTHR37299">
    <property type="entry name" value="TRANSCRIPTIONAL REGULATOR-RELATED"/>
    <property type="match status" value="1"/>
</dbReference>
<dbReference type="OrthoDB" id="2168082at2"/>
<dbReference type="InterPro" id="IPR046947">
    <property type="entry name" value="LytR-like"/>
</dbReference>
<evidence type="ECO:0000259" key="2">
    <source>
        <dbReference type="PROSITE" id="PS50110"/>
    </source>
</evidence>
<dbReference type="AlphaFoldDB" id="A0A1B7YXR9"/>
<keyword evidence="1" id="KW-0597">Phosphoprotein</keyword>
<dbReference type="Pfam" id="PF00072">
    <property type="entry name" value="Response_reg"/>
    <property type="match status" value="1"/>
</dbReference>
<dbReference type="Gene3D" id="3.40.50.2300">
    <property type="match status" value="1"/>
</dbReference>
<gene>
    <name evidence="4" type="ORF">A9200_11865</name>
</gene>
<dbReference type="PROSITE" id="PS50110">
    <property type="entry name" value="RESPONSE_REGULATORY"/>
    <property type="match status" value="1"/>
</dbReference>
<proteinExistence type="predicted"/>
<organism evidence="4 5">
    <name type="scientific">Maribacter hydrothermalis</name>
    <dbReference type="NCBI Taxonomy" id="1836467"/>
    <lineage>
        <taxon>Bacteria</taxon>
        <taxon>Pseudomonadati</taxon>
        <taxon>Bacteroidota</taxon>
        <taxon>Flavobacteriia</taxon>
        <taxon>Flavobacteriales</taxon>
        <taxon>Flavobacteriaceae</taxon>
        <taxon>Maribacter</taxon>
    </lineage>
</organism>
<evidence type="ECO:0000313" key="4">
    <source>
        <dbReference type="EMBL" id="OBR35258.1"/>
    </source>
</evidence>
<dbReference type="FunFam" id="3.40.50.2300:FF:000361">
    <property type="entry name" value="Two-component system response regulator"/>
    <property type="match status" value="1"/>
</dbReference>
<accession>A0A1B7YXR9</accession>
<dbReference type="STRING" id="1836467.BTR34_05635"/>
<dbReference type="InterPro" id="IPR011006">
    <property type="entry name" value="CheY-like_superfamily"/>
</dbReference>
<comment type="caution">
    <text evidence="4">The sequence shown here is derived from an EMBL/GenBank/DDBJ whole genome shotgun (WGS) entry which is preliminary data.</text>
</comment>
<dbReference type="PANTHER" id="PTHR37299:SF1">
    <property type="entry name" value="STAGE 0 SPORULATION PROTEIN A HOMOLOG"/>
    <property type="match status" value="1"/>
</dbReference>
<reference evidence="5" key="1">
    <citation type="submission" date="2016-06" db="EMBL/GenBank/DDBJ databases">
        <authorList>
            <person name="Zhan P."/>
        </authorList>
    </citation>
    <scope>NUCLEOTIDE SEQUENCE [LARGE SCALE GENOMIC DNA]</scope>
    <source>
        <strain evidence="5">T28</strain>
    </source>
</reference>
<dbReference type="Pfam" id="PF04397">
    <property type="entry name" value="LytTR"/>
    <property type="match status" value="1"/>
</dbReference>
<dbReference type="SUPFAM" id="SSF52172">
    <property type="entry name" value="CheY-like"/>
    <property type="match status" value="1"/>
</dbReference>
<dbReference type="GO" id="GO:0000156">
    <property type="term" value="F:phosphorelay response regulator activity"/>
    <property type="evidence" value="ECO:0007669"/>
    <property type="project" value="InterPro"/>
</dbReference>
<evidence type="ECO:0000256" key="1">
    <source>
        <dbReference type="PROSITE-ProRule" id="PRU00169"/>
    </source>
</evidence>
<dbReference type="InterPro" id="IPR007492">
    <property type="entry name" value="LytTR_DNA-bd_dom"/>
</dbReference>
<feature type="domain" description="Response regulatory" evidence="2">
    <location>
        <begin position="2"/>
        <end position="115"/>
    </location>
</feature>
<dbReference type="SMART" id="SM00448">
    <property type="entry name" value="REC"/>
    <property type="match status" value="1"/>
</dbReference>
<name>A0A1B7YXR9_9FLAO</name>
<evidence type="ECO:0008006" key="6">
    <source>
        <dbReference type="Google" id="ProtNLM"/>
    </source>
</evidence>
<dbReference type="PROSITE" id="PS50930">
    <property type="entry name" value="HTH_LYTTR"/>
    <property type="match status" value="1"/>
</dbReference>
<dbReference type="SMART" id="SM00850">
    <property type="entry name" value="LytTR"/>
    <property type="match status" value="1"/>
</dbReference>